<keyword evidence="10" id="KW-0411">Iron-sulfur</keyword>
<evidence type="ECO:0000256" key="14">
    <source>
        <dbReference type="ARBA" id="ARBA00032102"/>
    </source>
</evidence>
<dbReference type="PROSITE" id="PS01305">
    <property type="entry name" value="MOAA_NIFB_PQQE"/>
    <property type="match status" value="1"/>
</dbReference>
<dbReference type="EMBL" id="LGSS01000006">
    <property type="protein sequence ID" value="KNF08648.1"/>
    <property type="molecule type" value="Genomic_DNA"/>
</dbReference>
<dbReference type="SFLD" id="SFLDG01067">
    <property type="entry name" value="SPASM/twitch_domain_containing"/>
    <property type="match status" value="1"/>
</dbReference>
<keyword evidence="9" id="KW-0408">Iron</keyword>
<dbReference type="SUPFAM" id="SSF102114">
    <property type="entry name" value="Radical SAM enzymes"/>
    <property type="match status" value="1"/>
</dbReference>
<evidence type="ECO:0000256" key="12">
    <source>
        <dbReference type="ARBA" id="ARBA00023239"/>
    </source>
</evidence>
<dbReference type="GO" id="GO:0016829">
    <property type="term" value="F:lyase activity"/>
    <property type="evidence" value="ECO:0007669"/>
    <property type="project" value="UniProtKB-KW"/>
</dbReference>
<keyword evidence="17" id="KW-1185">Reference proteome</keyword>
<dbReference type="RefSeq" id="WP_050355163.1">
    <property type="nucleotide sequence ID" value="NZ_LGSS01000006.1"/>
</dbReference>
<reference evidence="17" key="1">
    <citation type="submission" date="2015-07" db="EMBL/GenBank/DDBJ databases">
        <title>Draft genome sequence of the purine-degrading Gottschalkia purinilyticum DSM 1384 (formerly Clostridium purinilyticum).</title>
        <authorList>
            <person name="Poehlein A."/>
            <person name="Schiel-Bengelsdorf B."/>
            <person name="Bengelsdorf F.R."/>
            <person name="Daniel R."/>
            <person name="Duerre P."/>
        </authorList>
    </citation>
    <scope>NUCLEOTIDE SEQUENCE [LARGE SCALE GENOMIC DNA]</scope>
    <source>
        <strain evidence="17">DSM 1384</strain>
    </source>
</reference>
<dbReference type="GO" id="GO:0051539">
    <property type="term" value="F:4 iron, 4 sulfur cluster binding"/>
    <property type="evidence" value="ECO:0007669"/>
    <property type="project" value="UniProtKB-KW"/>
</dbReference>
<dbReference type="OrthoDB" id="9764725at2"/>
<evidence type="ECO:0000256" key="7">
    <source>
        <dbReference type="ARBA" id="ARBA00022691"/>
    </source>
</evidence>
<feature type="domain" description="Radical SAM core" evidence="15">
    <location>
        <begin position="28"/>
        <end position="269"/>
    </location>
</feature>
<comment type="cofactor">
    <cofactor evidence="1">
        <name>[4Fe-4S] cluster</name>
        <dbReference type="ChEBI" id="CHEBI:49883"/>
    </cofactor>
</comment>
<evidence type="ECO:0000256" key="2">
    <source>
        <dbReference type="ARBA" id="ARBA00003522"/>
    </source>
</evidence>
<dbReference type="InterPro" id="IPR000385">
    <property type="entry name" value="MoaA_NifB_PqqE_Fe-S-bd_CS"/>
</dbReference>
<dbReference type="GO" id="GO:0046872">
    <property type="term" value="F:metal ion binding"/>
    <property type="evidence" value="ECO:0007669"/>
    <property type="project" value="UniProtKB-KW"/>
</dbReference>
<evidence type="ECO:0000256" key="9">
    <source>
        <dbReference type="ARBA" id="ARBA00023004"/>
    </source>
</evidence>
<dbReference type="PANTHER" id="PTHR43787:SF13">
    <property type="entry name" value="FEMO COFACTOR BIOSYNTHESIS PROTEIN NIFB"/>
    <property type="match status" value="1"/>
</dbReference>
<evidence type="ECO:0000256" key="4">
    <source>
        <dbReference type="ARBA" id="ARBA00006804"/>
    </source>
</evidence>
<evidence type="ECO:0000256" key="3">
    <source>
        <dbReference type="ARBA" id="ARBA00005155"/>
    </source>
</evidence>
<name>A0A0L0WAY0_GOTPU</name>
<dbReference type="InterPro" id="IPR058240">
    <property type="entry name" value="rSAM_sf"/>
</dbReference>
<comment type="pathway">
    <text evidence="3">Cofactor biosynthesis; Fe-Mo cofactor biosynthesis.</text>
</comment>
<evidence type="ECO:0000256" key="6">
    <source>
        <dbReference type="ARBA" id="ARBA00022485"/>
    </source>
</evidence>
<evidence type="ECO:0000256" key="1">
    <source>
        <dbReference type="ARBA" id="ARBA00001966"/>
    </source>
</evidence>
<comment type="caution">
    <text evidence="16">The sequence shown here is derived from an EMBL/GenBank/DDBJ whole genome shotgun (WGS) entry which is preliminary data.</text>
</comment>
<dbReference type="SMART" id="SM00729">
    <property type="entry name" value="Elp3"/>
    <property type="match status" value="1"/>
</dbReference>
<dbReference type="InterPro" id="IPR013785">
    <property type="entry name" value="Aldolase_TIM"/>
</dbReference>
<evidence type="ECO:0000259" key="15">
    <source>
        <dbReference type="PROSITE" id="PS51918"/>
    </source>
</evidence>
<dbReference type="CDD" id="cd01335">
    <property type="entry name" value="Radical_SAM"/>
    <property type="match status" value="1"/>
</dbReference>
<evidence type="ECO:0000256" key="10">
    <source>
        <dbReference type="ARBA" id="ARBA00023014"/>
    </source>
</evidence>
<dbReference type="InterPro" id="IPR007197">
    <property type="entry name" value="rSAM"/>
</dbReference>
<comment type="function">
    <text evidence="2">Involved in the biosynthesis of the iron-molybdenum cofactor (FeMo-co or M-cluster) found in the dinitrogenase enzyme of the nitrogenase complex in nitrogen-fixing microorganisms. NifB catalyzes the crucial step of radical SAM-dependent carbide insertion that occurs concomitant with the insertion of a 9th sulfur and the rearrangement/coupling of two [4Fe-4S] clusters into a [8Fe-9S-C] cluster, the precursor to the M-cluster.</text>
</comment>
<evidence type="ECO:0000313" key="17">
    <source>
        <dbReference type="Proteomes" id="UP000037267"/>
    </source>
</evidence>
<dbReference type="Gene3D" id="3.20.20.70">
    <property type="entry name" value="Aldolase class I"/>
    <property type="match status" value="1"/>
</dbReference>
<dbReference type="PROSITE" id="PS51918">
    <property type="entry name" value="RADICAL_SAM"/>
    <property type="match status" value="1"/>
</dbReference>
<keyword evidence="11" id="KW-0535">Nitrogen fixation</keyword>
<dbReference type="Proteomes" id="UP000037267">
    <property type="component" value="Unassembled WGS sequence"/>
</dbReference>
<dbReference type="UniPathway" id="UPA00782"/>
<dbReference type="STRING" id="1503.CLPU_6c01340"/>
<organism evidence="16 17">
    <name type="scientific">Gottschalkia purinilytica</name>
    <name type="common">Clostridium purinilyticum</name>
    <dbReference type="NCBI Taxonomy" id="1503"/>
    <lineage>
        <taxon>Bacteria</taxon>
        <taxon>Bacillati</taxon>
        <taxon>Bacillota</taxon>
        <taxon>Tissierellia</taxon>
        <taxon>Tissierellales</taxon>
        <taxon>Gottschalkiaceae</taxon>
        <taxon>Gottschalkia</taxon>
    </lineage>
</organism>
<dbReference type="GO" id="GO:0032324">
    <property type="term" value="P:molybdopterin cofactor biosynthetic process"/>
    <property type="evidence" value="ECO:0007669"/>
    <property type="project" value="UniProtKB-ARBA"/>
</dbReference>
<protein>
    <recommendedName>
        <fullName evidence="5">FeMo cofactor biosynthesis protein NifB</fullName>
    </recommendedName>
    <alternativeName>
        <fullName evidence="14">Nitrogenase cofactor maturase NifB</fullName>
    </alternativeName>
    <alternativeName>
        <fullName evidence="13">Radical SAM assemblase NifB</fullName>
    </alternativeName>
</protein>
<keyword evidence="12" id="KW-0456">Lyase</keyword>
<keyword evidence="7" id="KW-0949">S-adenosyl-L-methionine</keyword>
<evidence type="ECO:0000256" key="11">
    <source>
        <dbReference type="ARBA" id="ARBA00023231"/>
    </source>
</evidence>
<dbReference type="InterPro" id="IPR006638">
    <property type="entry name" value="Elp3/MiaA/NifB-like_rSAM"/>
</dbReference>
<proteinExistence type="inferred from homology"/>
<keyword evidence="6" id="KW-0004">4Fe-4S</keyword>
<accession>A0A0L0WAY0</accession>
<keyword evidence="8" id="KW-0479">Metal-binding</keyword>
<dbReference type="AlphaFoldDB" id="A0A0L0WAY0"/>
<comment type="similarity">
    <text evidence="4">Belongs to the radical SAM superfamily. NifB family.</text>
</comment>
<gene>
    <name evidence="16" type="ORF">CLPU_6c01340</name>
</gene>
<dbReference type="Pfam" id="PF04055">
    <property type="entry name" value="Radical_SAM"/>
    <property type="match status" value="1"/>
</dbReference>
<dbReference type="PANTHER" id="PTHR43787">
    <property type="entry name" value="FEMO COFACTOR BIOSYNTHESIS PROTEIN NIFB-RELATED"/>
    <property type="match status" value="1"/>
</dbReference>
<evidence type="ECO:0000256" key="13">
    <source>
        <dbReference type="ARBA" id="ARBA00030926"/>
    </source>
</evidence>
<evidence type="ECO:0000256" key="8">
    <source>
        <dbReference type="ARBA" id="ARBA00022723"/>
    </source>
</evidence>
<dbReference type="SFLD" id="SFLDS00029">
    <property type="entry name" value="Radical_SAM"/>
    <property type="match status" value="1"/>
</dbReference>
<dbReference type="PATRIC" id="fig|1503.3.peg.2933"/>
<sequence>MTNSNYLKSNNRFSHLLKKHPCFNGEAHFKYGRIHLPVSPKCNIQCRFCKRSFNKCEDRPGVSRSILSPKKALSIVDKALELCKDITVVGVAGPGDSLATDHALQTFELVHEKYPHLINCLSTNGLKLKEKAKEIVNVGVKTVTVTVNAVRTDILKNICSHIIYDGQSLKGKEAALQLILSQMEGIKEVTKLGAVVKINTVLIPGVNDSHIEEIAKTTADMGASMINVIPLIPQNEMINYRVPSCDELNDARLGVEKFLPAFRHCKQCRADACGIPGANIDLSELLYEQPLQTFSHG</sequence>
<evidence type="ECO:0000256" key="5">
    <source>
        <dbReference type="ARBA" id="ARBA00021702"/>
    </source>
</evidence>
<evidence type="ECO:0000313" key="16">
    <source>
        <dbReference type="EMBL" id="KNF08648.1"/>
    </source>
</evidence>